<organism evidence="2 3">
    <name type="scientific">Prorocentrum cordatum</name>
    <dbReference type="NCBI Taxonomy" id="2364126"/>
    <lineage>
        <taxon>Eukaryota</taxon>
        <taxon>Sar</taxon>
        <taxon>Alveolata</taxon>
        <taxon>Dinophyceae</taxon>
        <taxon>Prorocentrales</taxon>
        <taxon>Prorocentraceae</taxon>
        <taxon>Prorocentrum</taxon>
    </lineage>
</organism>
<keyword evidence="3" id="KW-1185">Reference proteome</keyword>
<reference evidence="2" key="1">
    <citation type="submission" date="2023-10" db="EMBL/GenBank/DDBJ databases">
        <authorList>
            <person name="Chen Y."/>
            <person name="Shah S."/>
            <person name="Dougan E. K."/>
            <person name="Thang M."/>
            <person name="Chan C."/>
        </authorList>
    </citation>
    <scope>NUCLEOTIDE SEQUENCE [LARGE SCALE GENOMIC DNA]</scope>
</reference>
<evidence type="ECO:0000256" key="1">
    <source>
        <dbReference type="SAM" id="MobiDB-lite"/>
    </source>
</evidence>
<sequence>GPGLLEQLGRVERRRCSQCRSFDARGTQELLLDASLRERFAMPLPLPAAEAEELRRELGACYIEGASRQRWAWSAGGPPGWIEFRPRGVLWTKDDGVGAWEPLREWDRGTFLAVHLCDRAEVRHVLRLRDAPDAAGCLELEEWHREVSRPLGFCRRSPERRAWCRSHAAVPRPALDSAGGEGPAPAEPAAAAADDPPGGPEPEYEGDDEDKGPFIPALIDTLAERPGLGPPDRPPDTARLEQGVPGAACEGRASTAFQG</sequence>
<feature type="region of interest" description="Disordered" evidence="1">
    <location>
        <begin position="174"/>
        <end position="259"/>
    </location>
</feature>
<dbReference type="Proteomes" id="UP001189429">
    <property type="component" value="Unassembled WGS sequence"/>
</dbReference>
<feature type="non-terminal residue" evidence="2">
    <location>
        <position position="1"/>
    </location>
</feature>
<evidence type="ECO:0000313" key="2">
    <source>
        <dbReference type="EMBL" id="CAK0809646.1"/>
    </source>
</evidence>
<dbReference type="EMBL" id="CAUYUJ010004448">
    <property type="protein sequence ID" value="CAK0809646.1"/>
    <property type="molecule type" value="Genomic_DNA"/>
</dbReference>
<comment type="caution">
    <text evidence="2">The sequence shown here is derived from an EMBL/GenBank/DDBJ whole genome shotgun (WGS) entry which is preliminary data.</text>
</comment>
<accession>A0ABN9QWG5</accession>
<gene>
    <name evidence="2" type="ORF">PCOR1329_LOCUS14855</name>
</gene>
<evidence type="ECO:0000313" key="3">
    <source>
        <dbReference type="Proteomes" id="UP001189429"/>
    </source>
</evidence>
<name>A0ABN9QWG5_9DINO</name>
<feature type="compositionally biased region" description="Low complexity" evidence="1">
    <location>
        <begin position="183"/>
        <end position="196"/>
    </location>
</feature>
<proteinExistence type="predicted"/>
<protein>
    <submittedName>
        <fullName evidence="2">Uncharacterized protein</fullName>
    </submittedName>
</protein>